<keyword evidence="3" id="KW-1185">Reference proteome</keyword>
<name>A0A108U9W7_9GAMM</name>
<reference evidence="2 3" key="1">
    <citation type="journal article" date="2014" name="Genome Announc.">
        <title>Draft Genome Sequence of Lysobacter capsici AZ78, a Bacterium Antagonistic to Plant-Pathogenic Oomycetes.</title>
        <authorList>
            <person name="Puopolo G."/>
            <person name="Sonego P."/>
            <person name="Engelen K."/>
            <person name="Pertot I."/>
        </authorList>
    </citation>
    <scope>NUCLEOTIDE SEQUENCE [LARGE SCALE GENOMIC DNA]</scope>
    <source>
        <strain evidence="2 3">AZ78</strain>
    </source>
</reference>
<accession>A0A108U9W7</accession>
<feature type="region of interest" description="Disordered" evidence="1">
    <location>
        <begin position="1"/>
        <end position="58"/>
    </location>
</feature>
<comment type="caution">
    <text evidence="2">The sequence shown here is derived from an EMBL/GenBank/DDBJ whole genome shotgun (WGS) entry which is preliminary data.</text>
</comment>
<feature type="compositionally biased region" description="Basic residues" evidence="1">
    <location>
        <begin position="20"/>
        <end position="32"/>
    </location>
</feature>
<proteinExistence type="predicted"/>
<evidence type="ECO:0000313" key="3">
    <source>
        <dbReference type="Proteomes" id="UP000023435"/>
    </source>
</evidence>
<evidence type="ECO:0000313" key="2">
    <source>
        <dbReference type="EMBL" id="KWS05229.1"/>
    </source>
</evidence>
<dbReference type="Proteomes" id="UP000023435">
    <property type="component" value="Unassembled WGS sequence"/>
</dbReference>
<gene>
    <name evidence="2" type="ORF">AZ78_2780</name>
</gene>
<protein>
    <submittedName>
        <fullName evidence="2">Uncharacterized protein</fullName>
    </submittedName>
</protein>
<organism evidence="2 3">
    <name type="scientific">Lysobacter capsici AZ78</name>
    <dbReference type="NCBI Taxonomy" id="1444315"/>
    <lineage>
        <taxon>Bacteria</taxon>
        <taxon>Pseudomonadati</taxon>
        <taxon>Pseudomonadota</taxon>
        <taxon>Gammaproteobacteria</taxon>
        <taxon>Lysobacterales</taxon>
        <taxon>Lysobacteraceae</taxon>
        <taxon>Lysobacter</taxon>
    </lineage>
</organism>
<sequence length="58" mass="6210">MSGPEVFGCSSMDMADSCLRRRRGGRRMRSGRAMRAGRTTGEGGKDGGEDSSSGLLRR</sequence>
<dbReference type="AlphaFoldDB" id="A0A108U9W7"/>
<evidence type="ECO:0000256" key="1">
    <source>
        <dbReference type="SAM" id="MobiDB-lite"/>
    </source>
</evidence>
<dbReference type="EMBL" id="JAJA02000001">
    <property type="protein sequence ID" value="KWS05229.1"/>
    <property type="molecule type" value="Genomic_DNA"/>
</dbReference>